<gene>
    <name evidence="2" type="ORF">RhiirC2_773014</name>
</gene>
<evidence type="ECO:0000313" key="3">
    <source>
        <dbReference type="Proteomes" id="UP000233469"/>
    </source>
</evidence>
<reference evidence="2 3" key="1">
    <citation type="submission" date="2016-04" db="EMBL/GenBank/DDBJ databases">
        <title>Genome analyses suggest a sexual origin of heterokaryosis in a supposedly ancient asexual fungus.</title>
        <authorList>
            <person name="Ropars J."/>
            <person name="Sedzielewska K."/>
            <person name="Noel J."/>
            <person name="Charron P."/>
            <person name="Farinelli L."/>
            <person name="Marton T."/>
            <person name="Kruger M."/>
            <person name="Pelin A."/>
            <person name="Brachmann A."/>
            <person name="Corradi N."/>
        </authorList>
    </citation>
    <scope>NUCLEOTIDE SEQUENCE [LARGE SCALE GENOMIC DNA]</scope>
    <source>
        <strain evidence="2 3">C2</strain>
    </source>
</reference>
<reference evidence="2 3" key="2">
    <citation type="submission" date="2017-10" db="EMBL/GenBank/DDBJ databases">
        <title>Extensive intraspecific genome diversity in a model arbuscular mycorrhizal fungus.</title>
        <authorList>
            <person name="Chen E.C.H."/>
            <person name="Morin E."/>
            <person name="Baudet D."/>
            <person name="Noel J."/>
            <person name="Ndikumana S."/>
            <person name="Charron P."/>
            <person name="St-Onge C."/>
            <person name="Giorgi J."/>
            <person name="Grigoriev I.V."/>
            <person name="Roux C."/>
            <person name="Martin F.M."/>
            <person name="Corradi N."/>
        </authorList>
    </citation>
    <scope>NUCLEOTIDE SEQUENCE [LARGE SCALE GENOMIC DNA]</scope>
    <source>
        <strain evidence="2 3">C2</strain>
    </source>
</reference>
<name>A0A2N1NQ04_9GLOM</name>
<feature type="compositionally biased region" description="Acidic residues" evidence="1">
    <location>
        <begin position="92"/>
        <end position="106"/>
    </location>
</feature>
<feature type="region of interest" description="Disordered" evidence="1">
    <location>
        <begin position="86"/>
        <end position="106"/>
    </location>
</feature>
<sequence>MENILNPNFFYSPNMLFNSYYDSPYSSSNLLNGYQYESSDLLIFEFYGSLYDSFDLFLEDHDILNEIQIGNVRKIDVSENKDINRNFNYQEQEYDDSEYEEEENKL</sequence>
<comment type="caution">
    <text evidence="2">The sequence shown here is derived from an EMBL/GenBank/DDBJ whole genome shotgun (WGS) entry which is preliminary data.</text>
</comment>
<proteinExistence type="predicted"/>
<protein>
    <submittedName>
        <fullName evidence="2">Uncharacterized protein</fullName>
    </submittedName>
</protein>
<organism evidence="2 3">
    <name type="scientific">Rhizophagus irregularis</name>
    <dbReference type="NCBI Taxonomy" id="588596"/>
    <lineage>
        <taxon>Eukaryota</taxon>
        <taxon>Fungi</taxon>
        <taxon>Fungi incertae sedis</taxon>
        <taxon>Mucoromycota</taxon>
        <taxon>Glomeromycotina</taxon>
        <taxon>Glomeromycetes</taxon>
        <taxon>Glomerales</taxon>
        <taxon>Glomeraceae</taxon>
        <taxon>Rhizophagus</taxon>
    </lineage>
</organism>
<dbReference type="VEuPathDB" id="FungiDB:RhiirA1_463177"/>
<dbReference type="EMBL" id="LLXL01000211">
    <property type="protein sequence ID" value="PKK75948.1"/>
    <property type="molecule type" value="Genomic_DNA"/>
</dbReference>
<dbReference type="AlphaFoldDB" id="A0A2N1NQ04"/>
<accession>A0A2N1NQ04</accession>
<evidence type="ECO:0000256" key="1">
    <source>
        <dbReference type="SAM" id="MobiDB-lite"/>
    </source>
</evidence>
<dbReference type="Proteomes" id="UP000233469">
    <property type="component" value="Unassembled WGS sequence"/>
</dbReference>
<evidence type="ECO:0000313" key="2">
    <source>
        <dbReference type="EMBL" id="PKK75948.1"/>
    </source>
</evidence>